<evidence type="ECO:0000256" key="1">
    <source>
        <dbReference type="SAM" id="Phobius"/>
    </source>
</evidence>
<dbReference type="EMBL" id="JACHLN010000002">
    <property type="protein sequence ID" value="MBB4839071.1"/>
    <property type="molecule type" value="Genomic_DNA"/>
</dbReference>
<dbReference type="Proteomes" id="UP000575241">
    <property type="component" value="Unassembled WGS sequence"/>
</dbReference>
<feature type="transmembrane region" description="Helical" evidence="1">
    <location>
        <begin position="46"/>
        <end position="66"/>
    </location>
</feature>
<accession>A0A7W7NSR8</accession>
<feature type="transmembrane region" description="Helical" evidence="1">
    <location>
        <begin position="86"/>
        <end position="102"/>
    </location>
</feature>
<dbReference type="InterPro" id="IPR021257">
    <property type="entry name" value="DUF2809"/>
</dbReference>
<comment type="caution">
    <text evidence="2">The sequence shown here is derived from an EMBL/GenBank/DDBJ whole genome shotgun (WGS) entry which is preliminary data.</text>
</comment>
<evidence type="ECO:0000313" key="3">
    <source>
        <dbReference type="Proteomes" id="UP000575241"/>
    </source>
</evidence>
<evidence type="ECO:0000313" key="2">
    <source>
        <dbReference type="EMBL" id="MBB4839071.1"/>
    </source>
</evidence>
<keyword evidence="1" id="KW-1133">Transmembrane helix</keyword>
<sequence length="109" mass="11717">MLFAVEVAIALYVRDRFVRPYLGDVLAVILVYCGLRAVLPIRPLPAALSAFAIGAAIEIGQAVHVLDLLGVQNRVIRVVLGGSFEWLDFLAYAAGAGIALVVDQRVLSR</sequence>
<dbReference type="Pfam" id="PF10990">
    <property type="entry name" value="DUF2809"/>
    <property type="match status" value="1"/>
</dbReference>
<reference evidence="2 3" key="1">
    <citation type="submission" date="2020-08" db="EMBL/GenBank/DDBJ databases">
        <title>Functional genomics of gut bacteria from endangered species of beetles.</title>
        <authorList>
            <person name="Carlos-Shanley C."/>
        </authorList>
    </citation>
    <scope>NUCLEOTIDE SEQUENCE [LARGE SCALE GENOMIC DNA]</scope>
    <source>
        <strain evidence="2 3">S00224</strain>
    </source>
</reference>
<keyword evidence="3" id="KW-1185">Reference proteome</keyword>
<organism evidence="2 3">
    <name type="scientific">Sphingomonas kyeonggiensis</name>
    <dbReference type="NCBI Taxonomy" id="1268553"/>
    <lineage>
        <taxon>Bacteria</taxon>
        <taxon>Pseudomonadati</taxon>
        <taxon>Pseudomonadota</taxon>
        <taxon>Alphaproteobacteria</taxon>
        <taxon>Sphingomonadales</taxon>
        <taxon>Sphingomonadaceae</taxon>
        <taxon>Sphingomonas</taxon>
    </lineage>
</organism>
<keyword evidence="1" id="KW-0812">Transmembrane</keyword>
<gene>
    <name evidence="2" type="ORF">HNP52_002140</name>
</gene>
<name>A0A7W7NSR8_9SPHN</name>
<keyword evidence="1" id="KW-0472">Membrane</keyword>
<protein>
    <recommendedName>
        <fullName evidence="4">DUF2809 domain-containing protein</fullName>
    </recommendedName>
</protein>
<proteinExistence type="predicted"/>
<dbReference type="AlphaFoldDB" id="A0A7W7NSR8"/>
<dbReference type="RefSeq" id="WP_221416242.1">
    <property type="nucleotide sequence ID" value="NZ_JACHLN010000002.1"/>
</dbReference>
<evidence type="ECO:0008006" key="4">
    <source>
        <dbReference type="Google" id="ProtNLM"/>
    </source>
</evidence>
<feature type="transmembrane region" description="Helical" evidence="1">
    <location>
        <begin position="20"/>
        <end position="39"/>
    </location>
</feature>